<reference evidence="2" key="1">
    <citation type="submission" date="2020-10" db="EMBL/GenBank/DDBJ databases">
        <title>Chromosome-scale genome assembly of the Allis shad, Alosa alosa.</title>
        <authorList>
            <person name="Margot Z."/>
            <person name="Christophe K."/>
            <person name="Cabau C."/>
            <person name="Louis A."/>
            <person name="Berthelot C."/>
            <person name="Parey E."/>
            <person name="Roest Crollius H."/>
            <person name="Montfort J."/>
            <person name="Robinson-Rechavi M."/>
            <person name="Bucao C."/>
            <person name="Bouchez O."/>
            <person name="Gislard M."/>
            <person name="Lluch J."/>
            <person name="Milhes M."/>
            <person name="Lampietro C."/>
            <person name="Lopez Roques C."/>
            <person name="Donnadieu C."/>
            <person name="Braasch I."/>
            <person name="Desvignes T."/>
            <person name="Postlethwait J."/>
            <person name="Bobe J."/>
            <person name="Guiguen Y."/>
        </authorList>
    </citation>
    <scope>NUCLEOTIDE SEQUENCE</scope>
    <source>
        <strain evidence="2">M-15738</strain>
        <tissue evidence="2">Blood</tissue>
    </source>
</reference>
<gene>
    <name evidence="2" type="ORF">AALO_G00118840</name>
</gene>
<dbReference type="PANTHER" id="PTHR15508">
    <property type="entry name" value="RIBOSOMAL PROTEIN S6 KINASE"/>
    <property type="match status" value="1"/>
</dbReference>
<evidence type="ECO:0000313" key="2">
    <source>
        <dbReference type="EMBL" id="KAG5277545.1"/>
    </source>
</evidence>
<dbReference type="InterPro" id="IPR051866">
    <property type="entry name" value="Intracell_Sig-Traffick_Protein"/>
</dbReference>
<dbReference type="Proteomes" id="UP000823561">
    <property type="component" value="Chromosome 8"/>
</dbReference>
<protein>
    <recommendedName>
        <fullName evidence="1">Protein kinase domain-containing protein</fullName>
    </recommendedName>
</protein>
<dbReference type="EMBL" id="JADWDJ010000008">
    <property type="protein sequence ID" value="KAG5277545.1"/>
    <property type="molecule type" value="Genomic_DNA"/>
</dbReference>
<dbReference type="Gene3D" id="1.10.510.10">
    <property type="entry name" value="Transferase(Phosphotransferase) domain 1"/>
    <property type="match status" value="1"/>
</dbReference>
<dbReference type="AlphaFoldDB" id="A0AAV6GRI6"/>
<accession>A0AAV6GRI6</accession>
<dbReference type="GO" id="GO:0004672">
    <property type="term" value="F:protein kinase activity"/>
    <property type="evidence" value="ECO:0007669"/>
    <property type="project" value="InterPro"/>
</dbReference>
<dbReference type="SUPFAM" id="SSF56112">
    <property type="entry name" value="Protein kinase-like (PK-like)"/>
    <property type="match status" value="1"/>
</dbReference>
<name>A0AAV6GRI6_9TELE</name>
<dbReference type="GO" id="GO:0005524">
    <property type="term" value="F:ATP binding"/>
    <property type="evidence" value="ECO:0007669"/>
    <property type="project" value="InterPro"/>
</dbReference>
<feature type="non-terminal residue" evidence="2">
    <location>
        <position position="81"/>
    </location>
</feature>
<organism evidence="2 3">
    <name type="scientific">Alosa alosa</name>
    <name type="common">allis shad</name>
    <dbReference type="NCBI Taxonomy" id="278164"/>
    <lineage>
        <taxon>Eukaryota</taxon>
        <taxon>Metazoa</taxon>
        <taxon>Chordata</taxon>
        <taxon>Craniata</taxon>
        <taxon>Vertebrata</taxon>
        <taxon>Euteleostomi</taxon>
        <taxon>Actinopterygii</taxon>
        <taxon>Neopterygii</taxon>
        <taxon>Teleostei</taxon>
        <taxon>Clupei</taxon>
        <taxon>Clupeiformes</taxon>
        <taxon>Clupeoidei</taxon>
        <taxon>Clupeidae</taxon>
        <taxon>Alosa</taxon>
    </lineage>
</organism>
<dbReference type="GO" id="GO:0005769">
    <property type="term" value="C:early endosome"/>
    <property type="evidence" value="ECO:0007669"/>
    <property type="project" value="TreeGrafter"/>
</dbReference>
<feature type="non-terminal residue" evidence="2">
    <location>
        <position position="1"/>
    </location>
</feature>
<evidence type="ECO:0000259" key="1">
    <source>
        <dbReference type="PROSITE" id="PS50011"/>
    </source>
</evidence>
<feature type="domain" description="Protein kinase" evidence="1">
    <location>
        <begin position="1"/>
        <end position="81"/>
    </location>
</feature>
<comment type="caution">
    <text evidence="2">The sequence shown here is derived from an EMBL/GenBank/DDBJ whole genome shotgun (WGS) entry which is preliminary data.</text>
</comment>
<dbReference type="InterPro" id="IPR000719">
    <property type="entry name" value="Prot_kinase_dom"/>
</dbReference>
<keyword evidence="3" id="KW-1185">Reference proteome</keyword>
<dbReference type="InterPro" id="IPR011009">
    <property type="entry name" value="Kinase-like_dom_sf"/>
</dbReference>
<evidence type="ECO:0000313" key="3">
    <source>
        <dbReference type="Proteomes" id="UP000823561"/>
    </source>
</evidence>
<dbReference type="PROSITE" id="PS50011">
    <property type="entry name" value="PROTEIN_KINASE_DOM"/>
    <property type="match status" value="1"/>
</dbReference>
<dbReference type="Pfam" id="PF00069">
    <property type="entry name" value="Pkinase"/>
    <property type="match status" value="1"/>
</dbReference>
<dbReference type="PANTHER" id="PTHR15508:SF2">
    <property type="entry name" value="RIBOSOMAL PROTEIN S6 KINASE DELTA-1"/>
    <property type="match status" value="1"/>
</dbReference>
<sequence length="81" mass="9014">RAVSQLFRELDELSKAAAQVRIPEEFVRGWAVEMVSALDTLHQQGLICRDLNPSNLLLTDTGHIQLTFFCSWSGGGGKMRP</sequence>
<proteinExistence type="predicted"/>